<dbReference type="Proteomes" id="UP000238479">
    <property type="component" value="Chromosome 2"/>
</dbReference>
<proteinExistence type="predicted"/>
<evidence type="ECO:0000313" key="1">
    <source>
        <dbReference type="EMBL" id="PRQ50301.1"/>
    </source>
</evidence>
<dbReference type="AlphaFoldDB" id="A0A2P6RV52"/>
<organism evidence="1 2">
    <name type="scientific">Rosa chinensis</name>
    <name type="common">China rose</name>
    <dbReference type="NCBI Taxonomy" id="74649"/>
    <lineage>
        <taxon>Eukaryota</taxon>
        <taxon>Viridiplantae</taxon>
        <taxon>Streptophyta</taxon>
        <taxon>Embryophyta</taxon>
        <taxon>Tracheophyta</taxon>
        <taxon>Spermatophyta</taxon>
        <taxon>Magnoliopsida</taxon>
        <taxon>eudicotyledons</taxon>
        <taxon>Gunneridae</taxon>
        <taxon>Pentapetalae</taxon>
        <taxon>rosids</taxon>
        <taxon>fabids</taxon>
        <taxon>Rosales</taxon>
        <taxon>Rosaceae</taxon>
        <taxon>Rosoideae</taxon>
        <taxon>Rosoideae incertae sedis</taxon>
        <taxon>Rosa</taxon>
    </lineage>
</organism>
<accession>A0A2P6RV52</accession>
<keyword evidence="2" id="KW-1185">Reference proteome</keyword>
<gene>
    <name evidence="1" type="ORF">RchiOBHm_Chr2g0131681</name>
</gene>
<reference evidence="1 2" key="1">
    <citation type="journal article" date="2018" name="Nat. Genet.">
        <title>The Rosa genome provides new insights in the design of modern roses.</title>
        <authorList>
            <person name="Bendahmane M."/>
        </authorList>
    </citation>
    <scope>NUCLEOTIDE SEQUENCE [LARGE SCALE GENOMIC DNA]</scope>
    <source>
        <strain evidence="2">cv. Old Blush</strain>
    </source>
</reference>
<name>A0A2P6RV52_ROSCH</name>
<dbReference type="EMBL" id="PDCK01000040">
    <property type="protein sequence ID" value="PRQ50301.1"/>
    <property type="molecule type" value="Genomic_DNA"/>
</dbReference>
<evidence type="ECO:0000313" key="2">
    <source>
        <dbReference type="Proteomes" id="UP000238479"/>
    </source>
</evidence>
<protein>
    <submittedName>
        <fullName evidence="1">Uncharacterized protein</fullName>
    </submittedName>
</protein>
<sequence>MLLICETQSDHGFPFVPKFDIQHECASQCRYVVRDDIDIVLRFVHHAQFPNS</sequence>
<comment type="caution">
    <text evidence="1">The sequence shown here is derived from an EMBL/GenBank/DDBJ whole genome shotgun (WGS) entry which is preliminary data.</text>
</comment>
<dbReference type="Gramene" id="PRQ50301">
    <property type="protein sequence ID" value="PRQ50301"/>
    <property type="gene ID" value="RchiOBHm_Chr2g0131681"/>
</dbReference>